<organism evidence="4 5">
    <name type="scientific">Cimex lectularius</name>
    <name type="common">Bed bug</name>
    <name type="synonym">Acanthia lectularia</name>
    <dbReference type="NCBI Taxonomy" id="79782"/>
    <lineage>
        <taxon>Eukaryota</taxon>
        <taxon>Metazoa</taxon>
        <taxon>Ecdysozoa</taxon>
        <taxon>Arthropoda</taxon>
        <taxon>Hexapoda</taxon>
        <taxon>Insecta</taxon>
        <taxon>Pterygota</taxon>
        <taxon>Neoptera</taxon>
        <taxon>Paraneoptera</taxon>
        <taxon>Hemiptera</taxon>
        <taxon>Heteroptera</taxon>
        <taxon>Panheteroptera</taxon>
        <taxon>Cimicomorpha</taxon>
        <taxon>Cimicidae</taxon>
        <taxon>Cimex</taxon>
    </lineage>
</organism>
<dbReference type="InterPro" id="IPR005225">
    <property type="entry name" value="Small_GTP-bd"/>
</dbReference>
<dbReference type="GO" id="GO:0005770">
    <property type="term" value="C:late endosome"/>
    <property type="evidence" value="ECO:0007669"/>
    <property type="project" value="TreeGrafter"/>
</dbReference>
<keyword evidence="3" id="KW-0342">GTP-binding</keyword>
<dbReference type="GO" id="GO:0005525">
    <property type="term" value="F:GTP binding"/>
    <property type="evidence" value="ECO:0007669"/>
    <property type="project" value="UniProtKB-KW"/>
</dbReference>
<dbReference type="Proteomes" id="UP000494040">
    <property type="component" value="Unassembled WGS sequence"/>
</dbReference>
<accession>A0A8I6SN42</accession>
<dbReference type="PANTHER" id="PTHR47981:SF39">
    <property type="entry name" value="RAS-RELATED PROTEIN RAB"/>
    <property type="match status" value="1"/>
</dbReference>
<dbReference type="PROSITE" id="PS51419">
    <property type="entry name" value="RAB"/>
    <property type="match status" value="1"/>
</dbReference>
<dbReference type="GO" id="GO:0003924">
    <property type="term" value="F:GTPase activity"/>
    <property type="evidence" value="ECO:0007669"/>
    <property type="project" value="InterPro"/>
</dbReference>
<dbReference type="SMART" id="SM00174">
    <property type="entry name" value="RHO"/>
    <property type="match status" value="1"/>
</dbReference>
<dbReference type="PROSITE" id="PS51421">
    <property type="entry name" value="RAS"/>
    <property type="match status" value="1"/>
</dbReference>
<protein>
    <recommendedName>
        <fullName evidence="6">Ras-related protein Rab</fullName>
    </recommendedName>
</protein>
<keyword evidence="2" id="KW-0547">Nucleotide-binding</keyword>
<dbReference type="NCBIfam" id="TIGR00231">
    <property type="entry name" value="small_GTP"/>
    <property type="match status" value="1"/>
</dbReference>
<dbReference type="EnsemblMetazoa" id="XM_024229409.1">
    <property type="protein sequence ID" value="XP_024085177.1"/>
    <property type="gene ID" value="LOC112127880"/>
</dbReference>
<dbReference type="AlphaFoldDB" id="A0A8I6SN42"/>
<dbReference type="FunFam" id="3.40.50.300:FF:001447">
    <property type="entry name" value="Ras-related protein Rab-1B"/>
    <property type="match status" value="1"/>
</dbReference>
<evidence type="ECO:0000256" key="1">
    <source>
        <dbReference type="ARBA" id="ARBA00006270"/>
    </source>
</evidence>
<evidence type="ECO:0000256" key="3">
    <source>
        <dbReference type="ARBA" id="ARBA00023134"/>
    </source>
</evidence>
<dbReference type="SMART" id="SM00175">
    <property type="entry name" value="RAB"/>
    <property type="match status" value="1"/>
</dbReference>
<dbReference type="GeneID" id="112127880"/>
<dbReference type="SMART" id="SM00176">
    <property type="entry name" value="RAN"/>
    <property type="match status" value="1"/>
</dbReference>
<dbReference type="OrthoDB" id="245989at2759"/>
<proteinExistence type="inferred from homology"/>
<dbReference type="SUPFAM" id="SSF52540">
    <property type="entry name" value="P-loop containing nucleoside triphosphate hydrolases"/>
    <property type="match status" value="1"/>
</dbReference>
<keyword evidence="5" id="KW-1185">Reference proteome</keyword>
<dbReference type="PROSITE" id="PS51420">
    <property type="entry name" value="RHO"/>
    <property type="match status" value="1"/>
</dbReference>
<dbReference type="Gene3D" id="3.40.50.300">
    <property type="entry name" value="P-loop containing nucleotide triphosphate hydrolases"/>
    <property type="match status" value="1"/>
</dbReference>
<evidence type="ECO:0000256" key="2">
    <source>
        <dbReference type="ARBA" id="ARBA00022741"/>
    </source>
</evidence>
<dbReference type="SMART" id="SM00173">
    <property type="entry name" value="RAS"/>
    <property type="match status" value="1"/>
</dbReference>
<dbReference type="KEGG" id="clec:112127880"/>
<reference evidence="4" key="1">
    <citation type="submission" date="2022-01" db="UniProtKB">
        <authorList>
            <consortium name="EnsemblMetazoa"/>
        </authorList>
    </citation>
    <scope>IDENTIFICATION</scope>
</reference>
<dbReference type="GO" id="GO:0045335">
    <property type="term" value="C:phagocytic vesicle"/>
    <property type="evidence" value="ECO:0007669"/>
    <property type="project" value="TreeGrafter"/>
</dbReference>
<dbReference type="GO" id="GO:0005764">
    <property type="term" value="C:lysosome"/>
    <property type="evidence" value="ECO:0007669"/>
    <property type="project" value="TreeGrafter"/>
</dbReference>
<evidence type="ECO:0000313" key="5">
    <source>
        <dbReference type="Proteomes" id="UP000494040"/>
    </source>
</evidence>
<evidence type="ECO:0008006" key="6">
    <source>
        <dbReference type="Google" id="ProtNLM"/>
    </source>
</evidence>
<comment type="similarity">
    <text evidence="1">Belongs to the small GTPase superfamily. Rab family.</text>
</comment>
<sequence>MEYKKLTRPQNEKIFLKFLVVGDDAVGKTAIVKRYICENFSSTYKITFGAEFSTKQVLWNDETVVNIQFWDIAGQERYGYITSVYYRNAVGCFIVFDISRYDSFESVTKWFETLKEKVLIETTEKIPVILLANKWDTGIYRVSDEEITRLCNKLGLTTWFKTSALNNLNIDEAVNRLIGSSLDVWHKINKDSRQDSIVLHEKKPRSSCCSK</sequence>
<dbReference type="OMA" id="KELNGCA"/>
<dbReference type="GO" id="GO:0008333">
    <property type="term" value="P:endosome to lysosome transport"/>
    <property type="evidence" value="ECO:0007669"/>
    <property type="project" value="TreeGrafter"/>
</dbReference>
<dbReference type="InterPro" id="IPR001806">
    <property type="entry name" value="Small_GTPase"/>
</dbReference>
<dbReference type="Pfam" id="PF00071">
    <property type="entry name" value="Ras"/>
    <property type="match status" value="1"/>
</dbReference>
<evidence type="ECO:0000313" key="4">
    <source>
        <dbReference type="EnsemblMetazoa" id="XP_024085177.1"/>
    </source>
</evidence>
<dbReference type="GO" id="GO:0090385">
    <property type="term" value="P:phagosome-lysosome fusion"/>
    <property type="evidence" value="ECO:0007669"/>
    <property type="project" value="TreeGrafter"/>
</dbReference>
<dbReference type="PRINTS" id="PR00449">
    <property type="entry name" value="RASTRNSFRMNG"/>
</dbReference>
<dbReference type="InterPro" id="IPR027417">
    <property type="entry name" value="P-loop_NTPase"/>
</dbReference>
<dbReference type="RefSeq" id="XP_024085177.1">
    <property type="nucleotide sequence ID" value="XM_024229409.1"/>
</dbReference>
<dbReference type="PANTHER" id="PTHR47981">
    <property type="entry name" value="RAB FAMILY"/>
    <property type="match status" value="1"/>
</dbReference>
<name>A0A8I6SN42_CIMLE</name>